<organism evidence="2 3">
    <name type="scientific">Collybiopsis confluens</name>
    <dbReference type="NCBI Taxonomy" id="2823264"/>
    <lineage>
        <taxon>Eukaryota</taxon>
        <taxon>Fungi</taxon>
        <taxon>Dikarya</taxon>
        <taxon>Basidiomycota</taxon>
        <taxon>Agaricomycotina</taxon>
        <taxon>Agaricomycetes</taxon>
        <taxon>Agaricomycetidae</taxon>
        <taxon>Agaricales</taxon>
        <taxon>Marasmiineae</taxon>
        <taxon>Omphalotaceae</taxon>
        <taxon>Collybiopsis</taxon>
    </lineage>
</organism>
<gene>
    <name evidence="2" type="ORF">D9757_009116</name>
</gene>
<feature type="compositionally biased region" description="Low complexity" evidence="1">
    <location>
        <begin position="501"/>
        <end position="512"/>
    </location>
</feature>
<keyword evidence="3" id="KW-1185">Reference proteome</keyword>
<evidence type="ECO:0000256" key="1">
    <source>
        <dbReference type="SAM" id="MobiDB-lite"/>
    </source>
</evidence>
<dbReference type="EMBL" id="JAACJN010000072">
    <property type="protein sequence ID" value="KAF5378965.1"/>
    <property type="molecule type" value="Genomic_DNA"/>
</dbReference>
<name>A0A8H5M2K6_9AGAR</name>
<sequence length="603" mass="68455">MSAQASPTEHSIAENIPTELWERIAYYANVGSDAFLGPPVNIPSLCLVCSTLYSAIRFDDNTSLYARLFCCKFDYLAPLRRLGHDLLTAQSLAREFKKRIDVLKRVRARRCSNQDLWTCYLMMLENDGRNERQLIEWAHLYGFLKSETCMRFETDLNAPINWFRDIEGTSLLLWLWWLTFSREDLRVENSHVRESLVRHLLQNLVVASFRYPNVYGPESHLYVPTADATWSSTPLTPLVCVEHYSTHWTLATPLLSIASLLVWTARVETGRETSGFDRTSISSYPADREAAIARRVQGPTQLDVIKFYGLQIQVPSHCSVDTTAPFRDEIMTCECRIPPKTFSSLSGSWKYDGDWNRALTCADSVPTLTPKYLPTYRLGAVTGPWAGFTMQTSFDTHMQLVDDPTRTPSEDTALFQHPLYFTLKEHYCLSTDIPIGPGNDCLGGDDILNAWLPQGLKIQEHENDIAVFEPTTQRLVRYHTYNPEMLETEGHSQKKVPGPPGRKSSGGSSFSEGQLNDVLVTGNTSDEDGAAWGYYDFVGRVRLWDGFIILLRTPRDSTRLDLGKWIFKGYIHNENLVGHWRETATSPELVGHRGGFIARNRNG</sequence>
<reference evidence="2 3" key="1">
    <citation type="journal article" date="2020" name="ISME J.">
        <title>Uncovering the hidden diversity of litter-decomposition mechanisms in mushroom-forming fungi.</title>
        <authorList>
            <person name="Floudas D."/>
            <person name="Bentzer J."/>
            <person name="Ahren D."/>
            <person name="Johansson T."/>
            <person name="Persson P."/>
            <person name="Tunlid A."/>
        </authorList>
    </citation>
    <scope>NUCLEOTIDE SEQUENCE [LARGE SCALE GENOMIC DNA]</scope>
    <source>
        <strain evidence="2 3">CBS 406.79</strain>
    </source>
</reference>
<accession>A0A8H5M2K6</accession>
<evidence type="ECO:0000313" key="3">
    <source>
        <dbReference type="Proteomes" id="UP000518752"/>
    </source>
</evidence>
<evidence type="ECO:0000313" key="2">
    <source>
        <dbReference type="EMBL" id="KAF5378965.1"/>
    </source>
</evidence>
<feature type="region of interest" description="Disordered" evidence="1">
    <location>
        <begin position="487"/>
        <end position="512"/>
    </location>
</feature>
<protein>
    <submittedName>
        <fullName evidence="2">Uncharacterized protein</fullName>
    </submittedName>
</protein>
<dbReference type="OrthoDB" id="434783at2759"/>
<dbReference type="AlphaFoldDB" id="A0A8H5M2K6"/>
<comment type="caution">
    <text evidence="2">The sequence shown here is derived from an EMBL/GenBank/DDBJ whole genome shotgun (WGS) entry which is preliminary data.</text>
</comment>
<proteinExistence type="predicted"/>
<dbReference type="Proteomes" id="UP000518752">
    <property type="component" value="Unassembled WGS sequence"/>
</dbReference>